<feature type="transmembrane region" description="Helical" evidence="1">
    <location>
        <begin position="220"/>
        <end position="238"/>
    </location>
</feature>
<keyword evidence="1" id="KW-1133">Transmembrane helix</keyword>
<feature type="transmembrane region" description="Helical" evidence="1">
    <location>
        <begin position="136"/>
        <end position="158"/>
    </location>
</feature>
<comment type="caution">
    <text evidence="2">The sequence shown here is derived from an EMBL/GenBank/DDBJ whole genome shotgun (WGS) entry which is preliminary data.</text>
</comment>
<organism evidence="2 3">
    <name type="scientific">Saccharopolyspora hordei</name>
    <dbReference type="NCBI Taxonomy" id="1838"/>
    <lineage>
        <taxon>Bacteria</taxon>
        <taxon>Bacillati</taxon>
        <taxon>Actinomycetota</taxon>
        <taxon>Actinomycetes</taxon>
        <taxon>Pseudonocardiales</taxon>
        <taxon>Pseudonocardiaceae</taxon>
        <taxon>Saccharopolyspora</taxon>
    </lineage>
</organism>
<sequence>MTLLAVERTKLFTTRSAWWCSALALAVTIGFAALYASLVDGSAMSLRMTQVGHQFGLMVVLVLAALSITTEYRFGTIRATFLAVPNRTAALAAKTVLVALVAFVIGELAAFGSWVTAKVLVPGADLALRTADDWRVVAGVGLVFALGAVLAVAVGALLRQTAGAVTLLLLWSLLVESLVGLIPEVGPTVQDWMPFTHAGNFLNAVSDAPSSMPLGPWGSLAYFAAIVLAVWVVAAVVVQRRDA</sequence>
<feature type="transmembrane region" description="Helical" evidence="1">
    <location>
        <begin position="16"/>
        <end position="35"/>
    </location>
</feature>
<dbReference type="Proteomes" id="UP000587002">
    <property type="component" value="Unassembled WGS sequence"/>
</dbReference>
<dbReference type="EMBL" id="JACCFJ010000001">
    <property type="protein sequence ID" value="NYI82144.1"/>
    <property type="molecule type" value="Genomic_DNA"/>
</dbReference>
<dbReference type="RefSeq" id="WP_179717707.1">
    <property type="nucleotide sequence ID" value="NZ_BAABFH010000001.1"/>
</dbReference>
<feature type="transmembrane region" description="Helical" evidence="1">
    <location>
        <begin position="165"/>
        <end position="183"/>
    </location>
</feature>
<evidence type="ECO:0000313" key="3">
    <source>
        <dbReference type="Proteomes" id="UP000587002"/>
    </source>
</evidence>
<name>A0A853ACI7_9PSEU</name>
<gene>
    <name evidence="2" type="ORF">HNR68_000774</name>
</gene>
<accession>A0A853ACI7</accession>
<evidence type="ECO:0000313" key="2">
    <source>
        <dbReference type="EMBL" id="NYI82144.1"/>
    </source>
</evidence>
<keyword evidence="1" id="KW-0472">Membrane</keyword>
<keyword evidence="1" id="KW-0812">Transmembrane</keyword>
<dbReference type="AlphaFoldDB" id="A0A853ACI7"/>
<keyword evidence="3" id="KW-1185">Reference proteome</keyword>
<proteinExistence type="predicted"/>
<protein>
    <submittedName>
        <fullName evidence="2">ABC-2 type transport system permease protein</fullName>
    </submittedName>
</protein>
<evidence type="ECO:0000256" key="1">
    <source>
        <dbReference type="SAM" id="Phobius"/>
    </source>
</evidence>
<feature type="transmembrane region" description="Helical" evidence="1">
    <location>
        <begin position="55"/>
        <end position="74"/>
    </location>
</feature>
<feature type="transmembrane region" description="Helical" evidence="1">
    <location>
        <begin position="95"/>
        <end position="116"/>
    </location>
</feature>
<reference evidence="2 3" key="1">
    <citation type="submission" date="2020-07" db="EMBL/GenBank/DDBJ databases">
        <title>Sequencing the genomes of 1000 actinobacteria strains.</title>
        <authorList>
            <person name="Klenk H.-P."/>
        </authorList>
    </citation>
    <scope>NUCLEOTIDE SEQUENCE [LARGE SCALE GENOMIC DNA]</scope>
    <source>
        <strain evidence="2 3">DSM 44065</strain>
    </source>
</reference>